<feature type="domain" description="FAD-binding" evidence="6">
    <location>
        <begin position="350"/>
        <end position="414"/>
    </location>
</feature>
<dbReference type="GO" id="GO:0004497">
    <property type="term" value="F:monooxygenase activity"/>
    <property type="evidence" value="ECO:0007669"/>
    <property type="project" value="UniProtKB-KW"/>
</dbReference>
<dbReference type="Pfam" id="PF01494">
    <property type="entry name" value="FAD_binding_3"/>
    <property type="match status" value="1"/>
</dbReference>
<dbReference type="STRING" id="1196081.A0A364KY82"/>
<reference evidence="7 8" key="1">
    <citation type="journal article" date="2017" name="Biotechnol. Biofuels">
        <title>Differential beta-glucosidase expression as a function of carbon source availability in Talaromyces amestolkiae: a genomic and proteomic approach.</title>
        <authorList>
            <person name="de Eugenio L.I."/>
            <person name="Mendez-Liter J.A."/>
            <person name="Nieto-Dominguez M."/>
            <person name="Alonso L."/>
            <person name="Gil-Munoz J."/>
            <person name="Barriuso J."/>
            <person name="Prieto A."/>
            <person name="Martinez M.J."/>
        </authorList>
    </citation>
    <scope>NUCLEOTIDE SEQUENCE [LARGE SCALE GENOMIC DNA]</scope>
    <source>
        <strain evidence="7 8">CIB</strain>
    </source>
</reference>
<dbReference type="InterPro" id="IPR050493">
    <property type="entry name" value="FAD-dep_Monooxygenase_BioMet"/>
</dbReference>
<sequence length="491" mass="54246">MKIVIIGAGISGLTSYLSLKKHLPRPSAPASDHVYTIYEAYDTDKDSTFEQRLSSSEAGEDSLHSSTLVVGGGLGIGPNGVNVLRRLDSKLLKEIVAGGYVVSKYNMKSKHGILLMSMDSQVPISENDHYVNGHESGKKMINSVAISRHSLWRCLRTRVPDGIIIKKRISQVVAGSYDEPVIVRFEDGSKPVEADLVIGADGLRSITKNALFPDIKGDIYPPQYEGLVGIGGFITLTPDLRQNVGKGTMTFVSGGNGFFGYFPATSSPSSPHSDSISHISEPSDQLGWWSTYAMKKCPTDLRNVNSGEIIKELRTRHKHWGDPVVQRIISDEALEIKHIYPTWTAPEIPTWQRNGVVLIGDAAHALPSTSGQGSSQALEDVEAFSLFLANELRNAYTNPLASQVATERVAITTAAKRYVELRKPHVKKILEHAKQMQDNKRDKSLFEEYLMYCVMWIMGWFPSVVSKPLMEVATYNVKDEVDRVLGKSRSR</sequence>
<gene>
    <name evidence="7" type="ORF">BHQ10_004501</name>
</gene>
<keyword evidence="8" id="KW-1185">Reference proteome</keyword>
<dbReference type="GO" id="GO:0071949">
    <property type="term" value="F:FAD binding"/>
    <property type="evidence" value="ECO:0007669"/>
    <property type="project" value="InterPro"/>
</dbReference>
<evidence type="ECO:0000259" key="6">
    <source>
        <dbReference type="Pfam" id="PF01494"/>
    </source>
</evidence>
<proteinExistence type="inferred from homology"/>
<accession>A0A364KY82</accession>
<evidence type="ECO:0000256" key="4">
    <source>
        <dbReference type="ARBA" id="ARBA00023002"/>
    </source>
</evidence>
<dbReference type="PANTHER" id="PTHR13789">
    <property type="entry name" value="MONOOXYGENASE"/>
    <property type="match status" value="1"/>
</dbReference>
<protein>
    <recommendedName>
        <fullName evidence="6">FAD-binding domain-containing protein</fullName>
    </recommendedName>
</protein>
<comment type="caution">
    <text evidence="7">The sequence shown here is derived from an EMBL/GenBank/DDBJ whole genome shotgun (WGS) entry which is preliminary data.</text>
</comment>
<keyword evidence="2" id="KW-0285">Flavoprotein</keyword>
<evidence type="ECO:0000313" key="7">
    <source>
        <dbReference type="EMBL" id="RAO68489.1"/>
    </source>
</evidence>
<dbReference type="AlphaFoldDB" id="A0A364KY82"/>
<evidence type="ECO:0000256" key="1">
    <source>
        <dbReference type="ARBA" id="ARBA00007992"/>
    </source>
</evidence>
<dbReference type="PANTHER" id="PTHR13789:SF309">
    <property type="entry name" value="PUTATIVE (AFU_ORTHOLOGUE AFUA_6G14510)-RELATED"/>
    <property type="match status" value="1"/>
</dbReference>
<dbReference type="InterPro" id="IPR036188">
    <property type="entry name" value="FAD/NAD-bd_sf"/>
</dbReference>
<name>A0A364KY82_TALAM</name>
<dbReference type="GeneID" id="63793717"/>
<evidence type="ECO:0000256" key="2">
    <source>
        <dbReference type="ARBA" id="ARBA00022630"/>
    </source>
</evidence>
<comment type="similarity">
    <text evidence="1">Belongs to the paxM FAD-dependent monooxygenase family.</text>
</comment>
<evidence type="ECO:0000313" key="8">
    <source>
        <dbReference type="Proteomes" id="UP000249363"/>
    </source>
</evidence>
<evidence type="ECO:0000256" key="5">
    <source>
        <dbReference type="ARBA" id="ARBA00023033"/>
    </source>
</evidence>
<dbReference type="InterPro" id="IPR002938">
    <property type="entry name" value="FAD-bd"/>
</dbReference>
<keyword evidence="4" id="KW-0560">Oxidoreductase</keyword>
<dbReference type="OrthoDB" id="16820at2759"/>
<evidence type="ECO:0000256" key="3">
    <source>
        <dbReference type="ARBA" id="ARBA00022827"/>
    </source>
</evidence>
<keyword evidence="3" id="KW-0274">FAD</keyword>
<dbReference type="PRINTS" id="PR00420">
    <property type="entry name" value="RNGMNOXGNASE"/>
</dbReference>
<dbReference type="SUPFAM" id="SSF51905">
    <property type="entry name" value="FAD/NAD(P)-binding domain"/>
    <property type="match status" value="1"/>
</dbReference>
<dbReference type="EMBL" id="MIKG01000007">
    <property type="protein sequence ID" value="RAO68489.1"/>
    <property type="molecule type" value="Genomic_DNA"/>
</dbReference>
<keyword evidence="5" id="KW-0503">Monooxygenase</keyword>
<dbReference type="Proteomes" id="UP000249363">
    <property type="component" value="Unassembled WGS sequence"/>
</dbReference>
<dbReference type="RefSeq" id="XP_040733005.1">
    <property type="nucleotide sequence ID" value="XM_040876874.1"/>
</dbReference>
<dbReference type="Gene3D" id="3.50.50.60">
    <property type="entry name" value="FAD/NAD(P)-binding domain"/>
    <property type="match status" value="1"/>
</dbReference>
<organism evidence="7 8">
    <name type="scientific">Talaromyces amestolkiae</name>
    <dbReference type="NCBI Taxonomy" id="1196081"/>
    <lineage>
        <taxon>Eukaryota</taxon>
        <taxon>Fungi</taxon>
        <taxon>Dikarya</taxon>
        <taxon>Ascomycota</taxon>
        <taxon>Pezizomycotina</taxon>
        <taxon>Eurotiomycetes</taxon>
        <taxon>Eurotiomycetidae</taxon>
        <taxon>Eurotiales</taxon>
        <taxon>Trichocomaceae</taxon>
        <taxon>Talaromyces</taxon>
        <taxon>Talaromyces sect. Talaromyces</taxon>
    </lineage>
</organism>